<name>A0A2P2PIL0_RHIMU</name>
<dbReference type="FunFam" id="3.40.50.2000:FF:000120">
    <property type="entry name" value="UDP-glycosyltransferase 76C1"/>
    <property type="match status" value="1"/>
</dbReference>
<comment type="similarity">
    <text evidence="1">Belongs to the UDP-glycosyltransferase family.</text>
</comment>
<organism evidence="3">
    <name type="scientific">Rhizophora mucronata</name>
    <name type="common">Asiatic mangrove</name>
    <dbReference type="NCBI Taxonomy" id="61149"/>
    <lineage>
        <taxon>Eukaryota</taxon>
        <taxon>Viridiplantae</taxon>
        <taxon>Streptophyta</taxon>
        <taxon>Embryophyta</taxon>
        <taxon>Tracheophyta</taxon>
        <taxon>Spermatophyta</taxon>
        <taxon>Magnoliopsida</taxon>
        <taxon>eudicotyledons</taxon>
        <taxon>Gunneridae</taxon>
        <taxon>Pentapetalae</taxon>
        <taxon>rosids</taxon>
        <taxon>fabids</taxon>
        <taxon>Malpighiales</taxon>
        <taxon>Rhizophoraceae</taxon>
        <taxon>Rhizophora</taxon>
    </lineage>
</organism>
<sequence>MEQRKGRRLVLFPLPLQGHISPMLQLASILHSKGFSITIIHTTFNSPDPSNYPHFNFCPIQEHLTDSEASTTDALSLLLNLNIKCVAPLRNCLSGLLSSVLEEPVACLISDAVFHFTQAVAQSLGLPRMVLRTGGASSFLIFAAFPLLRESGYLPIRESQLEEPVVEFPPLKVKDLPVIHTNLPKQFYQLADGMISGTKASSGLIWNTFEDLEKSALTTARNNFPIPIYPIGPLHKCSLASSSSLLPQDQSSISWLDEQAAKSVMYVSFGSIAAINEVQFLEVAWGLYNSKQPFLWVVRPGLVQGKEWLESLPDGFAEDLNGRGHIVKWAPQLEVLAHPAVGAFWTHSGWNSTLESICEGVPMICMPCFTDQRVNARYVCDVWRVGLQLENGLERGQIERTIKRLMVEREGKDMRNRILLLKEMANFCVREGGSSCQSLDNLVGHIMSLPGVVFRCQETPVY</sequence>
<evidence type="ECO:0000256" key="1">
    <source>
        <dbReference type="ARBA" id="ARBA00009995"/>
    </source>
</evidence>
<dbReference type="GO" id="GO:0080043">
    <property type="term" value="F:quercetin 3-O-glucosyltransferase activity"/>
    <property type="evidence" value="ECO:0007669"/>
    <property type="project" value="TreeGrafter"/>
</dbReference>
<dbReference type="Pfam" id="PF00201">
    <property type="entry name" value="UDPGT"/>
    <property type="match status" value="1"/>
</dbReference>
<dbReference type="PANTHER" id="PTHR11926:SF1374">
    <property type="entry name" value="UDP-GLYCOSYLTRANSFERASE 76F1-RELATED"/>
    <property type="match status" value="1"/>
</dbReference>
<dbReference type="SUPFAM" id="SSF53756">
    <property type="entry name" value="UDP-Glycosyltransferase/glycogen phosphorylase"/>
    <property type="match status" value="1"/>
</dbReference>
<accession>A0A2P2PIL0</accession>
<evidence type="ECO:0000313" key="3">
    <source>
        <dbReference type="EMBL" id="MBX54527.1"/>
    </source>
</evidence>
<proteinExistence type="inferred from homology"/>
<evidence type="ECO:0000256" key="2">
    <source>
        <dbReference type="ARBA" id="ARBA00022679"/>
    </source>
</evidence>
<dbReference type="FunFam" id="3.40.50.2000:FF:000060">
    <property type="entry name" value="Glycosyltransferase"/>
    <property type="match status" value="1"/>
</dbReference>
<dbReference type="PANTHER" id="PTHR11926">
    <property type="entry name" value="GLUCOSYL/GLUCURONOSYL TRANSFERASES"/>
    <property type="match status" value="1"/>
</dbReference>
<dbReference type="GO" id="GO:0080044">
    <property type="term" value="F:quercetin 7-O-glucosyltransferase activity"/>
    <property type="evidence" value="ECO:0007669"/>
    <property type="project" value="TreeGrafter"/>
</dbReference>
<keyword evidence="2" id="KW-0808">Transferase</keyword>
<dbReference type="Gene3D" id="3.40.50.2000">
    <property type="entry name" value="Glycogen Phosphorylase B"/>
    <property type="match status" value="2"/>
</dbReference>
<dbReference type="CDD" id="cd03784">
    <property type="entry name" value="GT1_Gtf-like"/>
    <property type="match status" value="1"/>
</dbReference>
<dbReference type="AlphaFoldDB" id="A0A2P2PIL0"/>
<reference evidence="3" key="1">
    <citation type="submission" date="2018-02" db="EMBL/GenBank/DDBJ databases">
        <title>Rhizophora mucronata_Transcriptome.</title>
        <authorList>
            <person name="Meera S.P."/>
            <person name="Sreeshan A."/>
            <person name="Augustine A."/>
        </authorList>
    </citation>
    <scope>NUCLEOTIDE SEQUENCE</scope>
    <source>
        <tissue evidence="3">Leaf</tissue>
    </source>
</reference>
<dbReference type="EMBL" id="GGEC01074043">
    <property type="protein sequence ID" value="MBX54527.1"/>
    <property type="molecule type" value="Transcribed_RNA"/>
</dbReference>
<protein>
    <submittedName>
        <fullName evidence="3">Uncharacterized protein</fullName>
    </submittedName>
</protein>
<dbReference type="InterPro" id="IPR002213">
    <property type="entry name" value="UDP_glucos_trans"/>
</dbReference>